<evidence type="ECO:0000313" key="2">
    <source>
        <dbReference type="Proteomes" id="UP000324832"/>
    </source>
</evidence>
<dbReference type="AlphaFoldDB" id="A0A5E4R3Q4"/>
<evidence type="ECO:0000313" key="1">
    <source>
        <dbReference type="EMBL" id="VVD03874.1"/>
    </source>
</evidence>
<dbReference type="EMBL" id="FZQP02006811">
    <property type="protein sequence ID" value="VVD03874.1"/>
    <property type="molecule type" value="Genomic_DNA"/>
</dbReference>
<reference evidence="1 2" key="1">
    <citation type="submission" date="2017-07" db="EMBL/GenBank/DDBJ databases">
        <authorList>
            <person name="Talla V."/>
            <person name="Backstrom N."/>
        </authorList>
    </citation>
    <scope>NUCLEOTIDE SEQUENCE [LARGE SCALE GENOMIC DNA]</scope>
</reference>
<dbReference type="Proteomes" id="UP000324832">
    <property type="component" value="Unassembled WGS sequence"/>
</dbReference>
<gene>
    <name evidence="1" type="ORF">LSINAPIS_LOCUS13768</name>
</gene>
<name>A0A5E4R3Q4_9NEOP</name>
<keyword evidence="2" id="KW-1185">Reference proteome</keyword>
<accession>A0A5E4R3Q4</accession>
<proteinExistence type="predicted"/>
<sequence>MHYGCDGGDETNPALLRYYLDEIRSCNNTSKAGFFLIAITRVQQIHHTNHITMCFIGGDASSYQPVLPFEIAKETFEQLVQSESSDADLIRVCYKNHGETYKLEGDDKW</sequence>
<organism evidence="1 2">
    <name type="scientific">Leptidea sinapis</name>
    <dbReference type="NCBI Taxonomy" id="189913"/>
    <lineage>
        <taxon>Eukaryota</taxon>
        <taxon>Metazoa</taxon>
        <taxon>Ecdysozoa</taxon>
        <taxon>Arthropoda</taxon>
        <taxon>Hexapoda</taxon>
        <taxon>Insecta</taxon>
        <taxon>Pterygota</taxon>
        <taxon>Neoptera</taxon>
        <taxon>Endopterygota</taxon>
        <taxon>Lepidoptera</taxon>
        <taxon>Glossata</taxon>
        <taxon>Ditrysia</taxon>
        <taxon>Papilionoidea</taxon>
        <taxon>Pieridae</taxon>
        <taxon>Dismorphiinae</taxon>
        <taxon>Leptidea</taxon>
    </lineage>
</organism>
<protein>
    <submittedName>
        <fullName evidence="1">Uncharacterized protein</fullName>
    </submittedName>
</protein>